<proteinExistence type="predicted"/>
<dbReference type="AlphaFoldDB" id="A0A7X2TEG4"/>
<dbReference type="Proteomes" id="UP000461880">
    <property type="component" value="Unassembled WGS sequence"/>
</dbReference>
<comment type="caution">
    <text evidence="1">The sequence shown here is derived from an EMBL/GenBank/DDBJ whole genome shotgun (WGS) entry which is preliminary data.</text>
</comment>
<protein>
    <submittedName>
        <fullName evidence="1">Uncharacterized protein</fullName>
    </submittedName>
</protein>
<dbReference type="RefSeq" id="WP_154502463.1">
    <property type="nucleotide sequence ID" value="NZ_VUMN01000002.1"/>
</dbReference>
<accession>A0A7X2TEG4</accession>
<evidence type="ECO:0000313" key="2">
    <source>
        <dbReference type="Proteomes" id="UP000461880"/>
    </source>
</evidence>
<evidence type="ECO:0000313" key="1">
    <source>
        <dbReference type="EMBL" id="MSS57619.1"/>
    </source>
</evidence>
<reference evidence="1 2" key="1">
    <citation type="submission" date="2019-08" db="EMBL/GenBank/DDBJ databases">
        <title>In-depth cultivation of the pig gut microbiome towards novel bacterial diversity and tailored functional studies.</title>
        <authorList>
            <person name="Wylensek D."/>
            <person name="Hitch T.C.A."/>
            <person name="Clavel T."/>
        </authorList>
    </citation>
    <scope>NUCLEOTIDE SEQUENCE [LARGE SCALE GENOMIC DNA]</scope>
    <source>
        <strain evidence="1 2">Oil+RF-744-GAM-WT-6</strain>
    </source>
</reference>
<gene>
    <name evidence="1" type="ORF">FYJ51_01675</name>
</gene>
<name>A0A7X2TEG4_9FIRM</name>
<dbReference type="EMBL" id="VUMN01000002">
    <property type="protein sequence ID" value="MSS57619.1"/>
    <property type="molecule type" value="Genomic_DNA"/>
</dbReference>
<organism evidence="1 2">
    <name type="scientific">Stecheria intestinalis</name>
    <dbReference type="NCBI Taxonomy" id="2606630"/>
    <lineage>
        <taxon>Bacteria</taxon>
        <taxon>Bacillati</taxon>
        <taxon>Bacillota</taxon>
        <taxon>Erysipelotrichia</taxon>
        <taxon>Erysipelotrichales</taxon>
        <taxon>Erysipelotrichaceae</taxon>
        <taxon>Stecheria</taxon>
    </lineage>
</organism>
<sequence length="60" mass="7066">MIWHKCKPDKSGLYAVIIDNDRRAYTMLRQKRSVRKALGMADQLNLFDQLDQEDQGEKRA</sequence>
<keyword evidence="2" id="KW-1185">Reference proteome</keyword>